<evidence type="ECO:0000313" key="4">
    <source>
        <dbReference type="EMBL" id="KAK3393749.1"/>
    </source>
</evidence>
<name>A0AAE0P5L9_9PEZI</name>
<accession>A0AAE0P5L9</accession>
<reference evidence="4" key="1">
    <citation type="journal article" date="2023" name="Mol. Phylogenet. Evol.">
        <title>Genome-scale phylogeny and comparative genomics of the fungal order Sordariales.</title>
        <authorList>
            <person name="Hensen N."/>
            <person name="Bonometti L."/>
            <person name="Westerberg I."/>
            <person name="Brannstrom I.O."/>
            <person name="Guillou S."/>
            <person name="Cros-Aarteil S."/>
            <person name="Calhoun S."/>
            <person name="Haridas S."/>
            <person name="Kuo A."/>
            <person name="Mondo S."/>
            <person name="Pangilinan J."/>
            <person name="Riley R."/>
            <person name="LaButti K."/>
            <person name="Andreopoulos B."/>
            <person name="Lipzen A."/>
            <person name="Chen C."/>
            <person name="Yan M."/>
            <person name="Daum C."/>
            <person name="Ng V."/>
            <person name="Clum A."/>
            <person name="Steindorff A."/>
            <person name="Ohm R.A."/>
            <person name="Martin F."/>
            <person name="Silar P."/>
            <person name="Natvig D.O."/>
            <person name="Lalanne C."/>
            <person name="Gautier V."/>
            <person name="Ament-Velasquez S.L."/>
            <person name="Kruys A."/>
            <person name="Hutchinson M.I."/>
            <person name="Powell A.J."/>
            <person name="Barry K."/>
            <person name="Miller A.N."/>
            <person name="Grigoriev I.V."/>
            <person name="Debuchy R."/>
            <person name="Gladieux P."/>
            <person name="Hiltunen Thoren M."/>
            <person name="Johannesson H."/>
        </authorList>
    </citation>
    <scope>NUCLEOTIDE SEQUENCE</scope>
    <source>
        <strain evidence="4">CBS 232.78</strain>
    </source>
</reference>
<comment type="caution">
    <text evidence="4">The sequence shown here is derived from an EMBL/GenBank/DDBJ whole genome shotgun (WGS) entry which is preliminary data.</text>
</comment>
<dbReference type="InterPro" id="IPR051478">
    <property type="entry name" value="Beta-lactamase-like_AB/R"/>
</dbReference>
<keyword evidence="1" id="KW-0732">Signal</keyword>
<organism evidence="4 5">
    <name type="scientific">Podospora didyma</name>
    <dbReference type="NCBI Taxonomy" id="330526"/>
    <lineage>
        <taxon>Eukaryota</taxon>
        <taxon>Fungi</taxon>
        <taxon>Dikarya</taxon>
        <taxon>Ascomycota</taxon>
        <taxon>Pezizomycotina</taxon>
        <taxon>Sordariomycetes</taxon>
        <taxon>Sordariomycetidae</taxon>
        <taxon>Sordariales</taxon>
        <taxon>Podosporaceae</taxon>
        <taxon>Podospora</taxon>
    </lineage>
</organism>
<protein>
    <submittedName>
        <fullName evidence="4">Beta-lactamase/transpeptidase-like protein</fullName>
    </submittedName>
</protein>
<sequence>MKQLSFHTAALLLSGLAYRLCSAQNCPIAGPAYPAVTKIAASPALKAIKTALDSVVEQAFVSGQLDRSETVYRIGSVSKILAVYAILSKLSHKHWQDSITDYIPELANAPPPRSAVDSVEWSKVTLGALASHMAGIGQGYAIGELLPAGLPGLPVLNESSLPQCGIATSRPCTRAEALELILQKPPVTSTYHTPIYSNMAFQLLAYAVESITGEAFATLVDQHILKPLSLTRTFLSTPPLDDSNVVIADGFARDMGDEAPAGGYFQSIADLSALGKSILGSTLLPADATRQWLRPVTHSANVYHSIGRPWEIDRQRVPISPPSSSSSSSATRVVDLYTKGGGIGQYASLLALSPDHDMGISILASSAAGPSSSPPQYGILASQLTATWLRIAEQASREQAASNFVGTYSTTTLAAEEEEPLESLAEFSLLPNEPGLFLSRLVSNGTDMLGLLGPLLLGGSSSSSPDFRLGAWLYPTGLVKDNNRIAFRAVFGAVGGVPGSEEACTSATGTVDALRYGPYSLDLFIFHLADDGGTAAAAPAVEIPGLQRVLRRER</sequence>
<dbReference type="InterPro" id="IPR001466">
    <property type="entry name" value="Beta-lactam-related"/>
</dbReference>
<proteinExistence type="predicted"/>
<dbReference type="PANTHER" id="PTHR22935:SF97">
    <property type="entry name" value="BETA-LACTAMASE-RELATED DOMAIN-CONTAINING PROTEIN"/>
    <property type="match status" value="1"/>
</dbReference>
<dbReference type="Pfam" id="PF00144">
    <property type="entry name" value="Beta-lactamase"/>
    <property type="match status" value="1"/>
</dbReference>
<evidence type="ECO:0000259" key="2">
    <source>
        <dbReference type="Pfam" id="PF00144"/>
    </source>
</evidence>
<keyword evidence="5" id="KW-1185">Reference proteome</keyword>
<feature type="domain" description="Beta-lactamase-like ARB-00930-like C-terminal" evidence="3">
    <location>
        <begin position="397"/>
        <end position="553"/>
    </location>
</feature>
<dbReference type="SUPFAM" id="SSF56601">
    <property type="entry name" value="beta-lactamase/transpeptidase-like"/>
    <property type="match status" value="1"/>
</dbReference>
<feature type="domain" description="Beta-lactamase-related" evidence="2">
    <location>
        <begin position="67"/>
        <end position="371"/>
    </location>
</feature>
<evidence type="ECO:0000259" key="3">
    <source>
        <dbReference type="Pfam" id="PF26335"/>
    </source>
</evidence>
<evidence type="ECO:0000256" key="1">
    <source>
        <dbReference type="SAM" id="SignalP"/>
    </source>
</evidence>
<dbReference type="InterPro" id="IPR058664">
    <property type="entry name" value="ARB_00930-like_C"/>
</dbReference>
<reference evidence="4" key="2">
    <citation type="submission" date="2023-06" db="EMBL/GenBank/DDBJ databases">
        <authorList>
            <consortium name="Lawrence Berkeley National Laboratory"/>
            <person name="Haridas S."/>
            <person name="Hensen N."/>
            <person name="Bonometti L."/>
            <person name="Westerberg I."/>
            <person name="Brannstrom I.O."/>
            <person name="Guillou S."/>
            <person name="Cros-Aarteil S."/>
            <person name="Calhoun S."/>
            <person name="Kuo A."/>
            <person name="Mondo S."/>
            <person name="Pangilinan J."/>
            <person name="Riley R."/>
            <person name="LaButti K."/>
            <person name="Andreopoulos B."/>
            <person name="Lipzen A."/>
            <person name="Chen C."/>
            <person name="Yanf M."/>
            <person name="Daum C."/>
            <person name="Ng V."/>
            <person name="Clum A."/>
            <person name="Steindorff A."/>
            <person name="Ohm R."/>
            <person name="Martin F."/>
            <person name="Silar P."/>
            <person name="Natvig D."/>
            <person name="Lalanne C."/>
            <person name="Gautier V."/>
            <person name="Ament-velasquez S.L."/>
            <person name="Kruys A."/>
            <person name="Hutchinson M.I."/>
            <person name="Powell A.J."/>
            <person name="Barry K."/>
            <person name="Miller A.N."/>
            <person name="Grigoriev I.V."/>
            <person name="Debuchy R."/>
            <person name="Gladieux P."/>
            <person name="Thoren M.H."/>
            <person name="Johannesson H."/>
        </authorList>
    </citation>
    <scope>NUCLEOTIDE SEQUENCE</scope>
    <source>
        <strain evidence="4">CBS 232.78</strain>
    </source>
</reference>
<feature type="chain" id="PRO_5042177553" evidence="1">
    <location>
        <begin position="24"/>
        <end position="554"/>
    </location>
</feature>
<dbReference type="PANTHER" id="PTHR22935">
    <property type="entry name" value="PENICILLIN-BINDING PROTEIN"/>
    <property type="match status" value="1"/>
</dbReference>
<dbReference type="Pfam" id="PF26335">
    <property type="entry name" value="ARB_00930_C"/>
    <property type="match status" value="1"/>
</dbReference>
<gene>
    <name evidence="4" type="ORF">B0H63DRAFT_505588</name>
</gene>
<feature type="signal peptide" evidence="1">
    <location>
        <begin position="1"/>
        <end position="23"/>
    </location>
</feature>
<evidence type="ECO:0000313" key="5">
    <source>
        <dbReference type="Proteomes" id="UP001285441"/>
    </source>
</evidence>
<dbReference type="Proteomes" id="UP001285441">
    <property type="component" value="Unassembled WGS sequence"/>
</dbReference>
<dbReference type="Gene3D" id="3.40.710.10">
    <property type="entry name" value="DD-peptidase/beta-lactamase superfamily"/>
    <property type="match status" value="1"/>
</dbReference>
<dbReference type="EMBL" id="JAULSW010000001">
    <property type="protein sequence ID" value="KAK3393749.1"/>
    <property type="molecule type" value="Genomic_DNA"/>
</dbReference>
<dbReference type="AlphaFoldDB" id="A0AAE0P5L9"/>
<dbReference type="InterPro" id="IPR012338">
    <property type="entry name" value="Beta-lactam/transpept-like"/>
</dbReference>